<keyword evidence="3" id="KW-1003">Cell membrane</keyword>
<dbReference type="Pfam" id="PF00528">
    <property type="entry name" value="BPD_transp_1"/>
    <property type="match status" value="1"/>
</dbReference>
<proteinExistence type="inferred from homology"/>
<feature type="transmembrane region" description="Helical" evidence="8">
    <location>
        <begin position="106"/>
        <end position="128"/>
    </location>
</feature>
<dbReference type="InterPro" id="IPR035906">
    <property type="entry name" value="MetI-like_sf"/>
</dbReference>
<comment type="caution">
    <text evidence="10">The sequence shown here is derived from an EMBL/GenBank/DDBJ whole genome shotgun (WGS) entry which is preliminary data.</text>
</comment>
<feature type="domain" description="ABC transmembrane type-1" evidence="9">
    <location>
        <begin position="68"/>
        <end position="256"/>
    </location>
</feature>
<dbReference type="GO" id="GO:0055085">
    <property type="term" value="P:transmembrane transport"/>
    <property type="evidence" value="ECO:0007669"/>
    <property type="project" value="InterPro"/>
</dbReference>
<keyword evidence="6 8" id="KW-1133">Transmembrane helix</keyword>
<keyword evidence="4" id="KW-0997">Cell inner membrane</keyword>
<feature type="transmembrane region" description="Helical" evidence="8">
    <location>
        <begin position="72"/>
        <end position="94"/>
    </location>
</feature>
<dbReference type="CDD" id="cd06261">
    <property type="entry name" value="TM_PBP2"/>
    <property type="match status" value="1"/>
</dbReference>
<dbReference type="AlphaFoldDB" id="A0A8G2BH53"/>
<dbReference type="SUPFAM" id="SSF161098">
    <property type="entry name" value="MetI-like"/>
    <property type="match status" value="1"/>
</dbReference>
<name>A0A8G2BH53_9PROT</name>
<dbReference type="PANTHER" id="PTHR43357:SF4">
    <property type="entry name" value="INNER MEMBRANE ABC TRANSPORTER PERMEASE PROTEIN YDCV"/>
    <property type="match status" value="1"/>
</dbReference>
<comment type="similarity">
    <text evidence="8">Belongs to the binding-protein-dependent transport system permease family.</text>
</comment>
<dbReference type="PANTHER" id="PTHR43357">
    <property type="entry name" value="INNER MEMBRANE ABC TRANSPORTER PERMEASE PROTEIN YDCV"/>
    <property type="match status" value="1"/>
</dbReference>
<keyword evidence="11" id="KW-1185">Reference proteome</keyword>
<dbReference type="PROSITE" id="PS50928">
    <property type="entry name" value="ABC_TM1"/>
    <property type="match status" value="1"/>
</dbReference>
<dbReference type="EMBL" id="FNBW01000005">
    <property type="protein sequence ID" value="SDF66787.1"/>
    <property type="molecule type" value="Genomic_DNA"/>
</dbReference>
<keyword evidence="7 8" id="KW-0472">Membrane</keyword>
<reference evidence="10 11" key="1">
    <citation type="submission" date="2016-10" db="EMBL/GenBank/DDBJ databases">
        <authorList>
            <person name="Varghese N."/>
            <person name="Submissions S."/>
        </authorList>
    </citation>
    <scope>NUCLEOTIDE SEQUENCE [LARGE SCALE GENOMIC DNA]</scope>
    <source>
        <strain evidence="10 11">DSM 18839</strain>
    </source>
</reference>
<evidence type="ECO:0000256" key="8">
    <source>
        <dbReference type="RuleBase" id="RU363032"/>
    </source>
</evidence>
<feature type="transmembrane region" description="Helical" evidence="8">
    <location>
        <begin position="12"/>
        <end position="37"/>
    </location>
</feature>
<sequence length="276" mass="30571">MKKDPRVVFGRCVVYGLAWTVLAFLVLPMIIVVPVSFTDQYYLSLPKEGLSLQHYAAFFEKEIWLAATLDSVIVATCSTVAALVLGTLCAIGCWRLASNAAESVRTFMLTPIIVPTIVQALAMYRFWIDLGIMDTYFGLILAHTLIAIPYVVITVSASLANFDVRLEQASRNLGASTSQTIRWVILPSIVPGMLSGALFAFTISFDEIVVALFITSRNVYTLPKRIWDGIQDHLDPTIASIATMLIVITLALLLTELWARQRRRARLTERIEGGEA</sequence>
<evidence type="ECO:0000256" key="2">
    <source>
        <dbReference type="ARBA" id="ARBA00022448"/>
    </source>
</evidence>
<evidence type="ECO:0000313" key="10">
    <source>
        <dbReference type="EMBL" id="SDF66787.1"/>
    </source>
</evidence>
<feature type="transmembrane region" description="Helical" evidence="8">
    <location>
        <begin position="140"/>
        <end position="162"/>
    </location>
</feature>
<feature type="transmembrane region" description="Helical" evidence="8">
    <location>
        <begin position="183"/>
        <end position="203"/>
    </location>
</feature>
<evidence type="ECO:0000313" key="11">
    <source>
        <dbReference type="Proteomes" id="UP000198615"/>
    </source>
</evidence>
<keyword evidence="2 8" id="KW-0813">Transport</keyword>
<evidence type="ECO:0000256" key="4">
    <source>
        <dbReference type="ARBA" id="ARBA00022519"/>
    </source>
</evidence>
<gene>
    <name evidence="10" type="ORF">SAMN05660686_01989</name>
</gene>
<dbReference type="GO" id="GO:0005886">
    <property type="term" value="C:plasma membrane"/>
    <property type="evidence" value="ECO:0007669"/>
    <property type="project" value="UniProtKB-SubCell"/>
</dbReference>
<dbReference type="Proteomes" id="UP000198615">
    <property type="component" value="Unassembled WGS sequence"/>
</dbReference>
<evidence type="ECO:0000259" key="9">
    <source>
        <dbReference type="PROSITE" id="PS50928"/>
    </source>
</evidence>
<evidence type="ECO:0000256" key="1">
    <source>
        <dbReference type="ARBA" id="ARBA00004429"/>
    </source>
</evidence>
<evidence type="ECO:0000256" key="5">
    <source>
        <dbReference type="ARBA" id="ARBA00022692"/>
    </source>
</evidence>
<organism evidence="10 11">
    <name type="scientific">Thalassobaculum litoreum DSM 18839</name>
    <dbReference type="NCBI Taxonomy" id="1123362"/>
    <lineage>
        <taxon>Bacteria</taxon>
        <taxon>Pseudomonadati</taxon>
        <taxon>Pseudomonadota</taxon>
        <taxon>Alphaproteobacteria</taxon>
        <taxon>Rhodospirillales</taxon>
        <taxon>Thalassobaculaceae</taxon>
        <taxon>Thalassobaculum</taxon>
    </lineage>
</organism>
<evidence type="ECO:0000256" key="6">
    <source>
        <dbReference type="ARBA" id="ARBA00022989"/>
    </source>
</evidence>
<protein>
    <submittedName>
        <fullName evidence="10">Putative spermidine/putrescine transport system permease protein</fullName>
    </submittedName>
</protein>
<evidence type="ECO:0000256" key="3">
    <source>
        <dbReference type="ARBA" id="ARBA00022475"/>
    </source>
</evidence>
<dbReference type="OrthoDB" id="9782004at2"/>
<dbReference type="Gene3D" id="1.10.3720.10">
    <property type="entry name" value="MetI-like"/>
    <property type="match status" value="1"/>
</dbReference>
<evidence type="ECO:0000256" key="7">
    <source>
        <dbReference type="ARBA" id="ARBA00023136"/>
    </source>
</evidence>
<keyword evidence="5 8" id="KW-0812">Transmembrane</keyword>
<accession>A0A8G2BH53</accession>
<comment type="subcellular location">
    <subcellularLocation>
        <location evidence="1">Cell inner membrane</location>
        <topology evidence="1">Multi-pass membrane protein</topology>
    </subcellularLocation>
    <subcellularLocation>
        <location evidence="8">Cell membrane</location>
        <topology evidence="8">Multi-pass membrane protein</topology>
    </subcellularLocation>
</comment>
<dbReference type="InterPro" id="IPR000515">
    <property type="entry name" value="MetI-like"/>
</dbReference>
<dbReference type="RefSeq" id="WP_028792683.1">
    <property type="nucleotide sequence ID" value="NZ_FNBW01000005.1"/>
</dbReference>
<feature type="transmembrane region" description="Helical" evidence="8">
    <location>
        <begin position="238"/>
        <end position="259"/>
    </location>
</feature>